<accession>A0A2M6T0W5</accession>
<evidence type="ECO:0000313" key="2">
    <source>
        <dbReference type="EMBL" id="PIS38824.1"/>
    </source>
</evidence>
<dbReference type="Gene3D" id="3.30.700.10">
    <property type="entry name" value="Glycoprotein, Type 4 Pilin"/>
    <property type="match status" value="1"/>
</dbReference>
<dbReference type="NCBIfam" id="TIGR02532">
    <property type="entry name" value="IV_pilin_GFxxxE"/>
    <property type="match status" value="1"/>
</dbReference>
<dbReference type="InterPro" id="IPR045584">
    <property type="entry name" value="Pilin-like"/>
</dbReference>
<dbReference type="SUPFAM" id="SSF54523">
    <property type="entry name" value="Pili subunits"/>
    <property type="match status" value="1"/>
</dbReference>
<sequence length="183" mass="19852">MNLKNHRQKQKNGVTLVELLVVTTIIVIMSAVIYPSYRDIRGQLLLERAAHKLGQDIRKAGEMAMSAKMYGEAVPNGYGVYLILGTTFYVLYADMPAGSGNERYDSGEEIPPTPIQMEGGVRISSATPSGMSINFRPPSPTIKIFGNDQAQPVPEAIISLSLTSNPSKTKSIRINAGGLIDIE</sequence>
<evidence type="ECO:0000256" key="1">
    <source>
        <dbReference type="SAM" id="Phobius"/>
    </source>
</evidence>
<dbReference type="EMBL" id="PEYE01000028">
    <property type="protein sequence ID" value="PIS38824.1"/>
    <property type="molecule type" value="Genomic_DNA"/>
</dbReference>
<keyword evidence="1" id="KW-0472">Membrane</keyword>
<feature type="transmembrane region" description="Helical" evidence="1">
    <location>
        <begin position="12"/>
        <end position="34"/>
    </location>
</feature>
<dbReference type="AlphaFoldDB" id="A0A2M6T0W5"/>
<gene>
    <name evidence="2" type="ORF">COT34_01590</name>
</gene>
<dbReference type="Proteomes" id="UP000229390">
    <property type="component" value="Unassembled WGS sequence"/>
</dbReference>
<organism evidence="2 3">
    <name type="scientific">Candidatus Nealsonbacteria bacterium CG08_land_8_20_14_0_20_43_11</name>
    <dbReference type="NCBI Taxonomy" id="1974706"/>
    <lineage>
        <taxon>Bacteria</taxon>
        <taxon>Candidatus Nealsoniibacteriota</taxon>
    </lineage>
</organism>
<name>A0A2M6T0W5_9BACT</name>
<dbReference type="InterPro" id="IPR012902">
    <property type="entry name" value="N_methyl_site"/>
</dbReference>
<comment type="caution">
    <text evidence="2">The sequence shown here is derived from an EMBL/GenBank/DDBJ whole genome shotgun (WGS) entry which is preliminary data.</text>
</comment>
<dbReference type="Pfam" id="PF07963">
    <property type="entry name" value="N_methyl"/>
    <property type="match status" value="1"/>
</dbReference>
<keyword evidence="1" id="KW-1133">Transmembrane helix</keyword>
<evidence type="ECO:0008006" key="4">
    <source>
        <dbReference type="Google" id="ProtNLM"/>
    </source>
</evidence>
<proteinExistence type="predicted"/>
<keyword evidence="1" id="KW-0812">Transmembrane</keyword>
<protein>
    <recommendedName>
        <fullName evidence="4">General secretion pathway GspH domain-containing protein</fullName>
    </recommendedName>
</protein>
<feature type="transmembrane region" description="Helical" evidence="1">
    <location>
        <begin position="78"/>
        <end position="95"/>
    </location>
</feature>
<evidence type="ECO:0000313" key="3">
    <source>
        <dbReference type="Proteomes" id="UP000229390"/>
    </source>
</evidence>
<reference evidence="3" key="1">
    <citation type="submission" date="2017-09" db="EMBL/GenBank/DDBJ databases">
        <title>Depth-based differentiation of microbial function through sediment-hosted aquifers and enrichment of novel symbionts in the deep terrestrial subsurface.</title>
        <authorList>
            <person name="Probst A.J."/>
            <person name="Ladd B."/>
            <person name="Jarett J.K."/>
            <person name="Geller-Mcgrath D.E."/>
            <person name="Sieber C.M.K."/>
            <person name="Emerson J.B."/>
            <person name="Anantharaman K."/>
            <person name="Thomas B.C."/>
            <person name="Malmstrom R."/>
            <person name="Stieglmeier M."/>
            <person name="Klingl A."/>
            <person name="Woyke T."/>
            <person name="Ryan C.M."/>
            <person name="Banfield J.F."/>
        </authorList>
    </citation>
    <scope>NUCLEOTIDE SEQUENCE [LARGE SCALE GENOMIC DNA]</scope>
</reference>